<dbReference type="OrthoDB" id="9772295at2"/>
<protein>
    <submittedName>
        <fullName evidence="2">Uncharacterized protein (DUF1800 family)</fullName>
    </submittedName>
</protein>
<dbReference type="InterPro" id="IPR014917">
    <property type="entry name" value="DUF1800"/>
</dbReference>
<feature type="chain" id="PRO_5019831326" evidence="1">
    <location>
        <begin position="21"/>
        <end position="656"/>
    </location>
</feature>
<evidence type="ECO:0000313" key="3">
    <source>
        <dbReference type="Proteomes" id="UP000268007"/>
    </source>
</evidence>
<gene>
    <name evidence="2" type="ORF">BDD43_3661</name>
</gene>
<dbReference type="RefSeq" id="WP_121198946.1">
    <property type="nucleotide sequence ID" value="NZ_RBKU01000001.1"/>
</dbReference>
<dbReference type="Proteomes" id="UP000268007">
    <property type="component" value="Unassembled WGS sequence"/>
</dbReference>
<keyword evidence="3" id="KW-1185">Reference proteome</keyword>
<feature type="signal peptide" evidence="1">
    <location>
        <begin position="1"/>
        <end position="20"/>
    </location>
</feature>
<accession>A0A495J4D1</accession>
<name>A0A495J4D1_9SPHI</name>
<reference evidence="2 3" key="1">
    <citation type="submission" date="2018-10" db="EMBL/GenBank/DDBJ databases">
        <title>Genomic Encyclopedia of Archaeal and Bacterial Type Strains, Phase II (KMG-II): from individual species to whole genera.</title>
        <authorList>
            <person name="Goeker M."/>
        </authorList>
    </citation>
    <scope>NUCLEOTIDE SEQUENCE [LARGE SCALE GENOMIC DNA]</scope>
    <source>
        <strain evidence="2 3">DSM 18602</strain>
    </source>
</reference>
<organism evidence="2 3">
    <name type="scientific">Mucilaginibacter gracilis</name>
    <dbReference type="NCBI Taxonomy" id="423350"/>
    <lineage>
        <taxon>Bacteria</taxon>
        <taxon>Pseudomonadati</taxon>
        <taxon>Bacteroidota</taxon>
        <taxon>Sphingobacteriia</taxon>
        <taxon>Sphingobacteriales</taxon>
        <taxon>Sphingobacteriaceae</taxon>
        <taxon>Mucilaginibacter</taxon>
    </lineage>
</organism>
<proteinExistence type="predicted"/>
<sequence>MKALKYIGIAVAVATTGFMASSFLSGPKSTTKRFTFPYQQAGLTERQAAAHLLNRFTYGATPGQIDAVVNMGLEKWFEQQLDAKQPDDSLKQMLQQYPDLKLSNSEIAAEFPRGGAVARMAVKDGIISKDSIGNAINKKEYRTQLSEYMLKKGYKPEQELLRQFINQKILRATYTNNQLQEVLTDFWFNHFNVSITKNQCAVFIPDYERDVIRPNVLGKFDKLLIATAQSPAMLYYLDLVSSVGTNTNARPARNQFIQNSEMMMGADSTSQRAKFIKQAIKAKKTQGLNENYAREVMELHTLGVDGGYTQNDVTQAARVLTGWTVYPMDNGYANPLKKLVENRVNQPGFLRKGDFLFTPNRHEVGEKVVLGKYFGPNDGYQEGEALLEMLAHNPSTAKFITKKLAVRFVSDAPQQTLLNKMAQSFTDHDGDIREVMITMASSPEFWSKESLREKTKSPFELAISSVRSLNATIRQPYQLYVWITKMGQKMYFYQAPTGFPDKGQYWINTGALLNRMNFGLALATQRIPGITFDLAALNNHHEPESAQSALLTYSKLIIPERNLDQTIKYLTPMVNDPELITKVDAAASKTTPTTQMNMAPSNDMMNADGTAKPKKAAGNLNRLSNVDYAMQNAKGNNNMLSQVVGVIIGSPEYQRR</sequence>
<dbReference type="AlphaFoldDB" id="A0A495J4D1"/>
<dbReference type="EMBL" id="RBKU01000001">
    <property type="protein sequence ID" value="RKR83452.1"/>
    <property type="molecule type" value="Genomic_DNA"/>
</dbReference>
<dbReference type="Pfam" id="PF08811">
    <property type="entry name" value="DUF1800"/>
    <property type="match status" value="1"/>
</dbReference>
<evidence type="ECO:0000256" key="1">
    <source>
        <dbReference type="SAM" id="SignalP"/>
    </source>
</evidence>
<keyword evidence="1" id="KW-0732">Signal</keyword>
<comment type="caution">
    <text evidence="2">The sequence shown here is derived from an EMBL/GenBank/DDBJ whole genome shotgun (WGS) entry which is preliminary data.</text>
</comment>
<evidence type="ECO:0000313" key="2">
    <source>
        <dbReference type="EMBL" id="RKR83452.1"/>
    </source>
</evidence>